<feature type="transmembrane region" description="Helical" evidence="6">
    <location>
        <begin position="205"/>
        <end position="222"/>
    </location>
</feature>
<name>A0A5C6MH51_9PLAN</name>
<dbReference type="Gene3D" id="1.20.1640.10">
    <property type="entry name" value="Multidrug efflux transporter AcrB transmembrane domain"/>
    <property type="match status" value="2"/>
</dbReference>
<protein>
    <submittedName>
        <fullName evidence="8">Membrane protein</fullName>
    </submittedName>
</protein>
<feature type="transmembrane region" description="Helical" evidence="6">
    <location>
        <begin position="387"/>
        <end position="407"/>
    </location>
</feature>
<keyword evidence="9" id="KW-1185">Reference proteome</keyword>
<feature type="transmembrane region" description="Helical" evidence="6">
    <location>
        <begin position="298"/>
        <end position="321"/>
    </location>
</feature>
<dbReference type="GO" id="GO:0005886">
    <property type="term" value="C:plasma membrane"/>
    <property type="evidence" value="ECO:0007669"/>
    <property type="project" value="UniProtKB-SubCell"/>
</dbReference>
<organism evidence="8 9">
    <name type="scientific">Planctomyces bekefii</name>
    <dbReference type="NCBI Taxonomy" id="1653850"/>
    <lineage>
        <taxon>Bacteria</taxon>
        <taxon>Pseudomonadati</taxon>
        <taxon>Planctomycetota</taxon>
        <taxon>Planctomycetia</taxon>
        <taxon>Planctomycetales</taxon>
        <taxon>Planctomycetaceae</taxon>
        <taxon>Planctomyces</taxon>
    </lineage>
</organism>
<keyword evidence="2" id="KW-1003">Cell membrane</keyword>
<keyword evidence="4 6" id="KW-1133">Transmembrane helix</keyword>
<sequence>MDRLSDRIAACRNWLFLAALLLLAAALPTAGRLTFDQTIESFFAPQHPDIQLLKRTREVFGGDEFVIVAWRQEGLLTSEDGDEPVEVAAGAGEVIRSLADHLSALPGVDGGRTRDLQRLLAQSPRNRNTRRAMLKLFEGLLVSADRQTTAIVLQLEPAVRSAVPRHLAIEGIRRAAESIRPGCAVAGEPVQIQEMFDLVERDGNVLYGASLLVLSGMLLWIFRGLRWVAASLLVVLGAVATTRAVLVLAGTQLSMVSSMLNSLVTVIAISTTTHITVHYRELRVQDGLTAEQSLRRTIAELATPVFWTVVTVAAGFAALLVSEIVPVRSFAIMMTLGTLMVPLLILLVLPAAFASGKVVPVPGRVGLEDRLDRWLERMARAIDLHPLATSAVCVLLTVITLPGLLVLQVETDFSRNFRDSSPMIQALRFVESELGPAGTWDVSFNVPEPLTAGFLDRVDELSGRLRDLQERGLQVEVVSLSDALNIPPRLGTSLRRLELIQRRQPDLVNGFYNREQQRMRIVLRSPEQQVTAEKLEQIAEVRSVAAQFFEDLETESREQQSAGGAEATGWRAEAAAGGLFVVMARIIDSLLADQLKSFLWASVGTVLCTAVAFRSLRIGLISLVPNVFPIGIVTGTLGLLHVPVNIGTAMIASVAMGFTCSVYYIDMFQRSLPSLGVTGALQRAQAGVGKAVVLAHGALVAGFLVLTLSEFIPLVYFGGLLSLSMLGGLVSDLVMLPLLLRWTTPAQPDDTAGADGVRGE</sequence>
<feature type="transmembrane region" description="Helical" evidence="6">
    <location>
        <begin position="327"/>
        <end position="349"/>
    </location>
</feature>
<evidence type="ECO:0000256" key="5">
    <source>
        <dbReference type="ARBA" id="ARBA00023136"/>
    </source>
</evidence>
<dbReference type="PROSITE" id="PS50156">
    <property type="entry name" value="SSD"/>
    <property type="match status" value="1"/>
</dbReference>
<evidence type="ECO:0000256" key="1">
    <source>
        <dbReference type="ARBA" id="ARBA00004651"/>
    </source>
</evidence>
<evidence type="ECO:0000256" key="6">
    <source>
        <dbReference type="SAM" id="Phobius"/>
    </source>
</evidence>
<dbReference type="PANTHER" id="PTHR33406:SF12">
    <property type="entry name" value="BLR2997 PROTEIN"/>
    <property type="match status" value="1"/>
</dbReference>
<gene>
    <name evidence="8" type="ORF">E3A20_02290</name>
</gene>
<feature type="transmembrane region" description="Helical" evidence="6">
    <location>
        <begin position="686"/>
        <end position="708"/>
    </location>
</feature>
<proteinExistence type="predicted"/>
<evidence type="ECO:0000256" key="4">
    <source>
        <dbReference type="ARBA" id="ARBA00022989"/>
    </source>
</evidence>
<dbReference type="PANTHER" id="PTHR33406">
    <property type="entry name" value="MEMBRANE PROTEIN MJ1562-RELATED"/>
    <property type="match status" value="1"/>
</dbReference>
<evidence type="ECO:0000256" key="3">
    <source>
        <dbReference type="ARBA" id="ARBA00022692"/>
    </source>
</evidence>
<reference evidence="8 9" key="1">
    <citation type="submission" date="2019-08" db="EMBL/GenBank/DDBJ databases">
        <title>100 year-old enigma solved: identification of Planctomyces bekefii, the type genus and species of the phylum Planctomycetes.</title>
        <authorList>
            <person name="Svetlana D.N."/>
            <person name="Overmann J."/>
        </authorList>
    </citation>
    <scope>NUCLEOTIDE SEQUENCE [LARGE SCALE GENOMIC DNA]</scope>
    <source>
        <strain evidence="8">Phe10_nw2017</strain>
    </source>
</reference>
<dbReference type="AlphaFoldDB" id="A0A5C6MH51"/>
<feature type="transmembrane region" description="Helical" evidence="6">
    <location>
        <begin position="229"/>
        <end position="249"/>
    </location>
</feature>
<feature type="transmembrane region" description="Helical" evidence="6">
    <location>
        <begin position="714"/>
        <end position="740"/>
    </location>
</feature>
<dbReference type="InterPro" id="IPR050545">
    <property type="entry name" value="Mycobact_MmpL"/>
</dbReference>
<dbReference type="InterPro" id="IPR004869">
    <property type="entry name" value="MMPL_dom"/>
</dbReference>
<evidence type="ECO:0000313" key="8">
    <source>
        <dbReference type="EMBL" id="TWW12275.1"/>
    </source>
</evidence>
<feature type="domain" description="SSD" evidence="7">
    <location>
        <begin position="230"/>
        <end position="355"/>
    </location>
</feature>
<keyword evidence="5 6" id="KW-0472">Membrane</keyword>
<dbReference type="SUPFAM" id="SSF82866">
    <property type="entry name" value="Multidrug efflux transporter AcrB transmembrane domain"/>
    <property type="match status" value="2"/>
</dbReference>
<dbReference type="Proteomes" id="UP000321083">
    <property type="component" value="Unassembled WGS sequence"/>
</dbReference>
<keyword evidence="3 6" id="KW-0812">Transmembrane</keyword>
<dbReference type="EMBL" id="SRHE01000022">
    <property type="protein sequence ID" value="TWW12275.1"/>
    <property type="molecule type" value="Genomic_DNA"/>
</dbReference>
<evidence type="ECO:0000259" key="7">
    <source>
        <dbReference type="PROSITE" id="PS50156"/>
    </source>
</evidence>
<accession>A0A5C6MH51</accession>
<feature type="transmembrane region" description="Helical" evidence="6">
    <location>
        <begin position="620"/>
        <end position="640"/>
    </location>
</feature>
<reference evidence="8 9" key="2">
    <citation type="submission" date="2019-08" db="EMBL/GenBank/DDBJ databases">
        <authorList>
            <person name="Henke P."/>
        </authorList>
    </citation>
    <scope>NUCLEOTIDE SEQUENCE [LARGE SCALE GENOMIC DNA]</scope>
    <source>
        <strain evidence="8">Phe10_nw2017</strain>
    </source>
</reference>
<evidence type="ECO:0000256" key="2">
    <source>
        <dbReference type="ARBA" id="ARBA00022475"/>
    </source>
</evidence>
<comment type="caution">
    <text evidence="8">The sequence shown here is derived from an EMBL/GenBank/DDBJ whole genome shotgun (WGS) entry which is preliminary data.</text>
</comment>
<dbReference type="InterPro" id="IPR000731">
    <property type="entry name" value="SSD"/>
</dbReference>
<feature type="transmembrane region" description="Helical" evidence="6">
    <location>
        <begin position="646"/>
        <end position="665"/>
    </location>
</feature>
<evidence type="ECO:0000313" key="9">
    <source>
        <dbReference type="Proteomes" id="UP000321083"/>
    </source>
</evidence>
<comment type="subcellular location">
    <subcellularLocation>
        <location evidence="1">Cell membrane</location>
        <topology evidence="1">Multi-pass membrane protein</topology>
    </subcellularLocation>
</comment>
<dbReference type="Pfam" id="PF03176">
    <property type="entry name" value="MMPL"/>
    <property type="match status" value="1"/>
</dbReference>